<keyword evidence="2" id="KW-1185">Reference proteome</keyword>
<proteinExistence type="predicted"/>
<accession>A0A5J5CHC2</accession>
<name>A0A5J5CHC2_9PERO</name>
<dbReference type="AlphaFoldDB" id="A0A5J5CHC2"/>
<organism evidence="1 2">
    <name type="scientific">Etheostoma spectabile</name>
    <name type="common">orangethroat darter</name>
    <dbReference type="NCBI Taxonomy" id="54343"/>
    <lineage>
        <taxon>Eukaryota</taxon>
        <taxon>Metazoa</taxon>
        <taxon>Chordata</taxon>
        <taxon>Craniata</taxon>
        <taxon>Vertebrata</taxon>
        <taxon>Euteleostomi</taxon>
        <taxon>Actinopterygii</taxon>
        <taxon>Neopterygii</taxon>
        <taxon>Teleostei</taxon>
        <taxon>Neoteleostei</taxon>
        <taxon>Acanthomorphata</taxon>
        <taxon>Eupercaria</taxon>
        <taxon>Perciformes</taxon>
        <taxon>Percoidei</taxon>
        <taxon>Percidae</taxon>
        <taxon>Etheostomatinae</taxon>
        <taxon>Etheostoma</taxon>
    </lineage>
</organism>
<dbReference type="EMBL" id="VOFY01000024">
    <property type="protein sequence ID" value="KAA8579869.1"/>
    <property type="molecule type" value="Genomic_DNA"/>
</dbReference>
<protein>
    <submittedName>
        <fullName evidence="1">Uncharacterized protein</fullName>
    </submittedName>
</protein>
<reference evidence="1 2" key="1">
    <citation type="submission" date="2019-08" db="EMBL/GenBank/DDBJ databases">
        <title>A chromosome-level genome assembly, high-density linkage maps, and genome scans reveal the genomic architecture of hybrid incompatibilities underlying speciation via character displacement in darters (Percidae: Etheostominae).</title>
        <authorList>
            <person name="Moran R.L."/>
            <person name="Catchen J.M."/>
            <person name="Fuller R.C."/>
        </authorList>
    </citation>
    <scope>NUCLEOTIDE SEQUENCE [LARGE SCALE GENOMIC DNA]</scope>
    <source>
        <strain evidence="1">EspeVRDwgs_2016</strain>
        <tissue evidence="1">Muscle</tissue>
    </source>
</reference>
<gene>
    <name evidence="1" type="ORF">FQN60_006962</name>
</gene>
<sequence>MLTSYRIVPPCEGSERHSIQSAVPVPVARKLHSIARSQVEGKRQMSAREKKVTKTIFAIRCFLIT</sequence>
<evidence type="ECO:0000313" key="1">
    <source>
        <dbReference type="EMBL" id="KAA8579869.1"/>
    </source>
</evidence>
<dbReference type="Proteomes" id="UP000327493">
    <property type="component" value="Chromosome 24"/>
</dbReference>
<comment type="caution">
    <text evidence="1">The sequence shown here is derived from an EMBL/GenBank/DDBJ whole genome shotgun (WGS) entry which is preliminary data.</text>
</comment>
<evidence type="ECO:0000313" key="2">
    <source>
        <dbReference type="Proteomes" id="UP000327493"/>
    </source>
</evidence>